<sequence>MFKRSAESHAGASAKKAKRTCKYQEKWTTEFEFVTKSSKGEEYMYCCVCNVDFSVASGGRNDVTRHVQRTSQIGNAATVKEATKIDTMIRPATISSIRLKKRRLCLVLS</sequence>
<dbReference type="Proteomes" id="UP000828390">
    <property type="component" value="Unassembled WGS sequence"/>
</dbReference>
<comment type="caution">
    <text evidence="1">The sequence shown here is derived from an EMBL/GenBank/DDBJ whole genome shotgun (WGS) entry which is preliminary data.</text>
</comment>
<keyword evidence="2" id="KW-1185">Reference proteome</keyword>
<organism evidence="1 2">
    <name type="scientific">Dreissena polymorpha</name>
    <name type="common">Zebra mussel</name>
    <name type="synonym">Mytilus polymorpha</name>
    <dbReference type="NCBI Taxonomy" id="45954"/>
    <lineage>
        <taxon>Eukaryota</taxon>
        <taxon>Metazoa</taxon>
        <taxon>Spiralia</taxon>
        <taxon>Lophotrochozoa</taxon>
        <taxon>Mollusca</taxon>
        <taxon>Bivalvia</taxon>
        <taxon>Autobranchia</taxon>
        <taxon>Heteroconchia</taxon>
        <taxon>Euheterodonta</taxon>
        <taxon>Imparidentia</taxon>
        <taxon>Neoheterodontei</taxon>
        <taxon>Myida</taxon>
        <taxon>Dreissenoidea</taxon>
        <taxon>Dreissenidae</taxon>
        <taxon>Dreissena</taxon>
    </lineage>
</organism>
<evidence type="ECO:0000313" key="2">
    <source>
        <dbReference type="Proteomes" id="UP000828390"/>
    </source>
</evidence>
<accession>A0A9D4LB66</accession>
<name>A0A9D4LB66_DREPO</name>
<proteinExistence type="predicted"/>
<evidence type="ECO:0000313" key="1">
    <source>
        <dbReference type="EMBL" id="KAH3854901.1"/>
    </source>
</evidence>
<dbReference type="AlphaFoldDB" id="A0A9D4LB66"/>
<gene>
    <name evidence="1" type="ORF">DPMN_097460</name>
</gene>
<reference evidence="1" key="1">
    <citation type="journal article" date="2019" name="bioRxiv">
        <title>The Genome of the Zebra Mussel, Dreissena polymorpha: A Resource for Invasive Species Research.</title>
        <authorList>
            <person name="McCartney M.A."/>
            <person name="Auch B."/>
            <person name="Kono T."/>
            <person name="Mallez S."/>
            <person name="Zhang Y."/>
            <person name="Obille A."/>
            <person name="Becker A."/>
            <person name="Abrahante J.E."/>
            <person name="Garbe J."/>
            <person name="Badalamenti J.P."/>
            <person name="Herman A."/>
            <person name="Mangelson H."/>
            <person name="Liachko I."/>
            <person name="Sullivan S."/>
            <person name="Sone E.D."/>
            <person name="Koren S."/>
            <person name="Silverstein K.A.T."/>
            <person name="Beckman K.B."/>
            <person name="Gohl D.M."/>
        </authorList>
    </citation>
    <scope>NUCLEOTIDE SEQUENCE</scope>
    <source>
        <strain evidence="1">Duluth1</strain>
        <tissue evidence="1">Whole animal</tissue>
    </source>
</reference>
<dbReference type="EMBL" id="JAIWYP010000003">
    <property type="protein sequence ID" value="KAH3854901.1"/>
    <property type="molecule type" value="Genomic_DNA"/>
</dbReference>
<reference evidence="1" key="2">
    <citation type="submission" date="2020-11" db="EMBL/GenBank/DDBJ databases">
        <authorList>
            <person name="McCartney M.A."/>
            <person name="Auch B."/>
            <person name="Kono T."/>
            <person name="Mallez S."/>
            <person name="Becker A."/>
            <person name="Gohl D.M."/>
            <person name="Silverstein K.A.T."/>
            <person name="Koren S."/>
            <person name="Bechman K.B."/>
            <person name="Herman A."/>
            <person name="Abrahante J.E."/>
            <person name="Garbe J."/>
        </authorList>
    </citation>
    <scope>NUCLEOTIDE SEQUENCE</scope>
    <source>
        <strain evidence="1">Duluth1</strain>
        <tissue evidence="1">Whole animal</tissue>
    </source>
</reference>
<protein>
    <submittedName>
        <fullName evidence="1">Uncharacterized protein</fullName>
    </submittedName>
</protein>